<keyword evidence="1" id="KW-0040">ANK repeat</keyword>
<protein>
    <submittedName>
        <fullName evidence="4">Serine/threonine-protein kinase NEK</fullName>
    </submittedName>
</protein>
<feature type="repeat" description="ANK" evidence="1">
    <location>
        <begin position="658"/>
        <end position="690"/>
    </location>
</feature>
<dbReference type="PROSITE" id="PS50297">
    <property type="entry name" value="ANK_REP_REGION"/>
    <property type="match status" value="5"/>
</dbReference>
<dbReference type="VEuPathDB" id="GiardiaDB:DHA2_154129"/>
<dbReference type="PANTHER" id="PTHR24120:SF4">
    <property type="entry name" value="GH07239P"/>
    <property type="match status" value="1"/>
</dbReference>
<dbReference type="PROSITE" id="PS00108">
    <property type="entry name" value="PROTEIN_KINASE_ST"/>
    <property type="match status" value="1"/>
</dbReference>
<dbReference type="Gene3D" id="1.25.40.20">
    <property type="entry name" value="Ankyrin repeat-containing domain"/>
    <property type="match status" value="6"/>
</dbReference>
<feature type="domain" description="Protein kinase" evidence="3">
    <location>
        <begin position="30"/>
        <end position="296"/>
    </location>
</feature>
<dbReference type="Gene3D" id="1.10.510.10">
    <property type="entry name" value="Transferase(Phosphotransferase) domain 1"/>
    <property type="match status" value="1"/>
</dbReference>
<dbReference type="InterPro" id="IPR002110">
    <property type="entry name" value="Ankyrin_rpt"/>
</dbReference>
<dbReference type="SUPFAM" id="SSF48403">
    <property type="entry name" value="Ankyrin repeat"/>
    <property type="match status" value="2"/>
</dbReference>
<dbReference type="PROSITE" id="PS50011">
    <property type="entry name" value="PROTEIN_KINASE_DOM"/>
    <property type="match status" value="1"/>
</dbReference>
<sequence length="1038" mass="114438">MSDGNNVPTAENIEGDTDGVPVFSLDELNKCRGQSLGGGELGVAYAIDGFPSLVVKEIAIEAHEEKRTELAERELEAIPRLSHPGVLKYHQVIEDGDFFYVVMDRYHGDLQHFIADHKSVKKHIPRELMLSIMRQLADALAYVHAPYKVNERGDVLPGIVHRDLKPANVLMNKDGGRVAIADFRLCKDAQHDGITFAGSPAYMAPEVFIHRKTSPASDIWALGVIIYELATLRLPSFSRKWEPEDAKECFVDGWKPDLSSVKDEFIKSILERIFVLDPEKRPTAKELAELLQEPDIPAIELKAPTNVSDEGHRSLEAALNGVSARLELLESSLRAKTDEIDSLREALANKPAEIGTLESIVAAQAVEMDDLIKGLDAGFAKIGALEQQFTGAIEGLRGAWHQSKLEMDQQRREAARQVKKLKKALKAINNEIASLKKEFKMRSTKIDAPEKQFADTVKNSEKLNRFTPIKDSSWTPLMCAAFIGDLEAAKRHLNEMDERNSDGDTAYTLAARAGQGTILELLDPTDSRGITALMRAAKKNDVEAVKVLIPLQKGQKTNNNDYAWSGRTALMMAASYGHAEVVRLLVEHEGGRQDKSGKTALMRAVQENHPECVKALLQKEAGMTENNGWTALMYAAYRNSTKSAELLLEEEGGMQNNNGRSALMVAVFSNSVDCVRLLLEREGGLRDKDGWSALMHAARNNRLECATLLLRKEGCMQDSDGWTALMCAARNGHAKIVKLLVEKERRMQTNNGDTALIMAAEKGHPECVELLVKHEGGIQDDYGNTALMKAAGNGHADCLKLLLKKETRMKRKNGETALMCAVQGNYPECVKLLLKEELGMQDNDGGTALMWAAYNGHPECVKLLLETEKCMRDKNDLTALIWAASCNEQECVRLLVQDERNTSDWTSLIYAAVRGDVDAVRSNLHESRKKDISGGTALMYAAACGHIEVVGLLIEQEMCLQDRCGRTALMSAVDNDHTECAKLLLKEEMCIKDASGKTALMWAALNGSVECVGLLLEKQGRIQDSCGMTALMHAAESG</sequence>
<feature type="repeat" description="ANK" evidence="1">
    <location>
        <begin position="844"/>
        <end position="876"/>
    </location>
</feature>
<dbReference type="Pfam" id="PF13637">
    <property type="entry name" value="Ank_4"/>
    <property type="match status" value="1"/>
</dbReference>
<gene>
    <name evidence="4" type="ORF">GSB_153741</name>
</gene>
<dbReference type="SMART" id="SM00248">
    <property type="entry name" value="ANK"/>
    <property type="match status" value="16"/>
</dbReference>
<feature type="repeat" description="ANK" evidence="1">
    <location>
        <begin position="565"/>
        <end position="588"/>
    </location>
</feature>
<dbReference type="Pfam" id="PF12796">
    <property type="entry name" value="Ank_2"/>
    <property type="match status" value="5"/>
</dbReference>
<dbReference type="Gene3D" id="1.10.287.1490">
    <property type="match status" value="1"/>
</dbReference>
<dbReference type="InterPro" id="IPR000719">
    <property type="entry name" value="Prot_kinase_dom"/>
</dbReference>
<reference evidence="4 5" key="2">
    <citation type="journal article" date="2013" name="Genome Biol. Evol.">
        <title>Genome sequencing of Giardia lamblia genotypes A2 and B isolates (DH and GS) and comparative analysis with the genomes of genotypes A1 and E (WB and Pig).</title>
        <authorList>
            <person name="Adam R.D."/>
            <person name="Dahlstrom E.W."/>
            <person name="Martens C.A."/>
            <person name="Bruno D.P."/>
            <person name="Barbian K.D."/>
            <person name="Ricklefs S.M."/>
            <person name="Hernandez M.M."/>
            <person name="Narla N.P."/>
            <person name="Patel R.B."/>
            <person name="Porcella S.F."/>
            <person name="Nash T.E."/>
        </authorList>
    </citation>
    <scope>NUCLEOTIDE SEQUENCE [LARGE SCALE GENOMIC DNA]</scope>
    <source>
        <strain evidence="4 5">GS</strain>
    </source>
</reference>
<accession>V6TU76</accession>
<dbReference type="PROSITE" id="PS50088">
    <property type="entry name" value="ANK_REPEAT"/>
    <property type="match status" value="8"/>
</dbReference>
<dbReference type="EMBL" id="AHHH01000202">
    <property type="protein sequence ID" value="ESU40570.1"/>
    <property type="molecule type" value="Genomic_DNA"/>
</dbReference>
<keyword evidence="2" id="KW-0175">Coiled coil</keyword>
<dbReference type="InterPro" id="IPR036770">
    <property type="entry name" value="Ankyrin_rpt-contain_sf"/>
</dbReference>
<evidence type="ECO:0000256" key="1">
    <source>
        <dbReference type="PROSITE-ProRule" id="PRU00023"/>
    </source>
</evidence>
<dbReference type="VEuPathDB" id="GiardiaDB:QR46_4774"/>
<dbReference type="AlphaFoldDB" id="V6TU76"/>
<dbReference type="GO" id="GO:0005524">
    <property type="term" value="F:ATP binding"/>
    <property type="evidence" value="ECO:0007669"/>
    <property type="project" value="InterPro"/>
</dbReference>
<reference evidence="5" key="1">
    <citation type="submission" date="2012-02" db="EMBL/GenBank/DDBJ databases">
        <title>Genome sequencing of Giardia lamblia Genotypes A2 and B isolates (DH and GS) and comparative analysis with the genomes of Genotypes A1 and E (WB and Pig).</title>
        <authorList>
            <person name="Adam R."/>
            <person name="Dahlstrom E."/>
            <person name="Martens C."/>
            <person name="Bruno D."/>
            <person name="Barbian K."/>
            <person name="Porcella S.F."/>
            <person name="Nash T."/>
        </authorList>
    </citation>
    <scope>NUCLEOTIDE SEQUENCE</scope>
    <source>
        <strain evidence="5">GS</strain>
    </source>
</reference>
<evidence type="ECO:0000313" key="5">
    <source>
        <dbReference type="Proteomes" id="UP000018040"/>
    </source>
</evidence>
<feature type="coiled-coil region" evidence="2">
    <location>
        <begin position="404"/>
        <end position="438"/>
    </location>
</feature>
<comment type="caution">
    <text evidence="4">The sequence shown here is derived from an EMBL/GenBank/DDBJ whole genome shotgun (WGS) entry which is preliminary data.</text>
</comment>
<dbReference type="Pfam" id="PF00069">
    <property type="entry name" value="Pkinase"/>
    <property type="match status" value="1"/>
</dbReference>
<dbReference type="Proteomes" id="UP000018040">
    <property type="component" value="Unassembled WGS sequence"/>
</dbReference>
<feature type="repeat" description="ANK" evidence="1">
    <location>
        <begin position="720"/>
        <end position="752"/>
    </location>
</feature>
<dbReference type="InterPro" id="IPR011009">
    <property type="entry name" value="Kinase-like_dom_sf"/>
</dbReference>
<evidence type="ECO:0000313" key="4">
    <source>
        <dbReference type="EMBL" id="ESU40570.1"/>
    </source>
</evidence>
<keyword evidence="4" id="KW-0808">Transferase</keyword>
<dbReference type="VEuPathDB" id="GiardiaDB:GL50803_00137696"/>
<dbReference type="SMART" id="SM00220">
    <property type="entry name" value="S_TKc"/>
    <property type="match status" value="1"/>
</dbReference>
<feature type="repeat" description="ANK" evidence="1">
    <location>
        <begin position="782"/>
        <end position="814"/>
    </location>
</feature>
<dbReference type="GO" id="GO:0004672">
    <property type="term" value="F:protein kinase activity"/>
    <property type="evidence" value="ECO:0007669"/>
    <property type="project" value="InterPro"/>
</dbReference>
<dbReference type="VEuPathDB" id="GiardiaDB:GL50581_3224"/>
<feature type="repeat" description="ANK" evidence="1">
    <location>
        <begin position="596"/>
        <end position="628"/>
    </location>
</feature>
<proteinExistence type="predicted"/>
<dbReference type="InterPro" id="IPR008271">
    <property type="entry name" value="Ser/Thr_kinase_AS"/>
</dbReference>
<name>V6TU76_GIAIN</name>
<dbReference type="VEuPathDB" id="GiardiaDB:GL50581_3529"/>
<dbReference type="CDD" id="cd14014">
    <property type="entry name" value="STKc_PknB_like"/>
    <property type="match status" value="1"/>
</dbReference>
<organism evidence="4 5">
    <name type="scientific">Giardia intestinalis</name>
    <name type="common">Giardia lamblia</name>
    <dbReference type="NCBI Taxonomy" id="5741"/>
    <lineage>
        <taxon>Eukaryota</taxon>
        <taxon>Metamonada</taxon>
        <taxon>Diplomonadida</taxon>
        <taxon>Hexamitidae</taxon>
        <taxon>Giardiinae</taxon>
        <taxon>Giardia</taxon>
    </lineage>
</organism>
<dbReference type="VEuPathDB" id="GiardiaDB:QR46_4916"/>
<dbReference type="PANTHER" id="PTHR24120">
    <property type="entry name" value="GH07239P"/>
    <property type="match status" value="1"/>
</dbReference>
<feature type="repeat" description="ANK" evidence="1">
    <location>
        <begin position="751"/>
        <end position="774"/>
    </location>
</feature>
<evidence type="ECO:0000256" key="2">
    <source>
        <dbReference type="SAM" id="Coils"/>
    </source>
</evidence>
<dbReference type="SUPFAM" id="SSF56112">
    <property type="entry name" value="Protein kinase-like (PK-like)"/>
    <property type="match status" value="1"/>
</dbReference>
<dbReference type="Gene3D" id="3.30.200.20">
    <property type="entry name" value="Phosphorylase Kinase, domain 1"/>
    <property type="match status" value="1"/>
</dbReference>
<evidence type="ECO:0000259" key="3">
    <source>
        <dbReference type="PROSITE" id="PS50011"/>
    </source>
</evidence>
<feature type="repeat" description="ANK" evidence="1">
    <location>
        <begin position="933"/>
        <end position="955"/>
    </location>
</feature>
<keyword evidence="4" id="KW-0418">Kinase</keyword>
<dbReference type="Pfam" id="PF00023">
    <property type="entry name" value="Ank"/>
    <property type="match status" value="3"/>
</dbReference>
<dbReference type="OrthoDB" id="10250315at2759"/>